<feature type="region of interest" description="Disordered" evidence="1">
    <location>
        <begin position="268"/>
        <end position="296"/>
    </location>
</feature>
<evidence type="ECO:0000313" key="2">
    <source>
        <dbReference type="EMBL" id="KAK3757606.1"/>
    </source>
</evidence>
<evidence type="ECO:0000313" key="3">
    <source>
        <dbReference type="Proteomes" id="UP001283361"/>
    </source>
</evidence>
<comment type="caution">
    <text evidence="2">The sequence shown here is derived from an EMBL/GenBank/DDBJ whole genome shotgun (WGS) entry which is preliminary data.</text>
</comment>
<protein>
    <submittedName>
        <fullName evidence="2">Uncharacterized protein</fullName>
    </submittedName>
</protein>
<dbReference type="AlphaFoldDB" id="A0AAE1D510"/>
<keyword evidence="3" id="KW-1185">Reference proteome</keyword>
<dbReference type="Proteomes" id="UP001283361">
    <property type="component" value="Unassembled WGS sequence"/>
</dbReference>
<gene>
    <name evidence="2" type="ORF">RRG08_000122</name>
</gene>
<proteinExistence type="predicted"/>
<feature type="compositionally biased region" description="Polar residues" evidence="1">
    <location>
        <begin position="78"/>
        <end position="91"/>
    </location>
</feature>
<evidence type="ECO:0000256" key="1">
    <source>
        <dbReference type="SAM" id="MobiDB-lite"/>
    </source>
</evidence>
<name>A0AAE1D510_9GAST</name>
<dbReference type="EMBL" id="JAWDGP010005352">
    <property type="protein sequence ID" value="KAK3757606.1"/>
    <property type="molecule type" value="Genomic_DNA"/>
</dbReference>
<feature type="compositionally biased region" description="Polar residues" evidence="1">
    <location>
        <begin position="286"/>
        <end position="296"/>
    </location>
</feature>
<reference evidence="2" key="1">
    <citation type="journal article" date="2023" name="G3 (Bethesda)">
        <title>A reference genome for the long-term kleptoplast-retaining sea slug Elysia crispata morphotype clarki.</title>
        <authorList>
            <person name="Eastman K.E."/>
            <person name="Pendleton A.L."/>
            <person name="Shaikh M.A."/>
            <person name="Suttiyut T."/>
            <person name="Ogas R."/>
            <person name="Tomko P."/>
            <person name="Gavelis G."/>
            <person name="Widhalm J.R."/>
            <person name="Wisecaver J.H."/>
        </authorList>
    </citation>
    <scope>NUCLEOTIDE SEQUENCE</scope>
    <source>
        <strain evidence="2">ECLA1</strain>
    </source>
</reference>
<feature type="region of interest" description="Disordered" evidence="1">
    <location>
        <begin position="78"/>
        <end position="105"/>
    </location>
</feature>
<organism evidence="2 3">
    <name type="scientific">Elysia crispata</name>
    <name type="common">lettuce slug</name>
    <dbReference type="NCBI Taxonomy" id="231223"/>
    <lineage>
        <taxon>Eukaryota</taxon>
        <taxon>Metazoa</taxon>
        <taxon>Spiralia</taxon>
        <taxon>Lophotrochozoa</taxon>
        <taxon>Mollusca</taxon>
        <taxon>Gastropoda</taxon>
        <taxon>Heterobranchia</taxon>
        <taxon>Euthyneura</taxon>
        <taxon>Panpulmonata</taxon>
        <taxon>Sacoglossa</taxon>
        <taxon>Placobranchoidea</taxon>
        <taxon>Plakobranchidae</taxon>
        <taxon>Elysia</taxon>
    </lineage>
</organism>
<accession>A0AAE1D510</accession>
<sequence length="309" mass="34532">MVRKASARAIWANDALVDILTTHPQVPIPRDHSTSIWTVWEQKSHISPIAADRTSDLAVSKTELSALDHQRLDLDATNRNTYSESLSPSDDSTVRKRQYKRPRPAVVSTLSTSSQKHLPKTEFAAIHCQTILSPRQKVNNPKIDKRLKSFEGCYSGTSLKSKENNVNQKCSLDVPKIYISSEYSSSCYDRHRLRGNSPPPRRFSEVSFLKTLLDTLPMERNDSVDSADDLSTDGVDGGDDICGEITPAPNRRARKISTASLGCLRESLKSSRSYGKPGGNERMQRSRSASQMMTTSASVEKMLFRNRLM</sequence>